<dbReference type="EMBL" id="JAWZYT010000500">
    <property type="protein sequence ID" value="KAK4322800.1"/>
    <property type="molecule type" value="Genomic_DNA"/>
</dbReference>
<sequence>MLRDSILRTRSVLSPLYHLTKNDVGWRWGNAEQEAFRRAGDLISTSQVLVHYNPDLPLRLECDASPRGLGAVLSHKFSDGTERPVAFSSRTLTKAESNYSQIDREGLALGFGVIRFHQYIYGRNFTLITDHKPLTYLFGREAASPTMASPRVRRWALTLSAYDYNIQYKKGKDNSNADPLSRLPLPDLPRRVHTPEELNLMIGMLNSSQVVSDDAIRRDSRREPILSQVLQWVRWG</sequence>
<evidence type="ECO:0000256" key="5">
    <source>
        <dbReference type="ARBA" id="ARBA00022801"/>
    </source>
</evidence>
<evidence type="ECO:0000313" key="9">
    <source>
        <dbReference type="Proteomes" id="UP001292094"/>
    </source>
</evidence>
<keyword evidence="2" id="KW-0548">Nucleotidyltransferase</keyword>
<dbReference type="GO" id="GO:0003964">
    <property type="term" value="F:RNA-directed DNA polymerase activity"/>
    <property type="evidence" value="ECO:0007669"/>
    <property type="project" value="UniProtKB-KW"/>
</dbReference>
<dbReference type="InterPro" id="IPR043128">
    <property type="entry name" value="Rev_trsase/Diguanyl_cyclase"/>
</dbReference>
<keyword evidence="9" id="KW-1185">Reference proteome</keyword>
<dbReference type="SUPFAM" id="SSF56672">
    <property type="entry name" value="DNA/RNA polymerases"/>
    <property type="match status" value="1"/>
</dbReference>
<dbReference type="Gene3D" id="3.10.20.370">
    <property type="match status" value="1"/>
</dbReference>
<dbReference type="PANTHER" id="PTHR37984:SF13">
    <property type="entry name" value="RIBONUCLEASE H"/>
    <property type="match status" value="1"/>
</dbReference>
<dbReference type="Proteomes" id="UP001292094">
    <property type="component" value="Unassembled WGS sequence"/>
</dbReference>
<evidence type="ECO:0000256" key="6">
    <source>
        <dbReference type="ARBA" id="ARBA00022918"/>
    </source>
</evidence>
<dbReference type="GO" id="GO:0004519">
    <property type="term" value="F:endonuclease activity"/>
    <property type="evidence" value="ECO:0007669"/>
    <property type="project" value="UniProtKB-KW"/>
</dbReference>
<protein>
    <recommendedName>
        <fullName evidence="7">Reverse transcriptase RNase H-like domain-containing protein</fullName>
    </recommendedName>
</protein>
<organism evidence="8 9">
    <name type="scientific">Petrolisthes manimaculis</name>
    <dbReference type="NCBI Taxonomy" id="1843537"/>
    <lineage>
        <taxon>Eukaryota</taxon>
        <taxon>Metazoa</taxon>
        <taxon>Ecdysozoa</taxon>
        <taxon>Arthropoda</taxon>
        <taxon>Crustacea</taxon>
        <taxon>Multicrustacea</taxon>
        <taxon>Malacostraca</taxon>
        <taxon>Eumalacostraca</taxon>
        <taxon>Eucarida</taxon>
        <taxon>Decapoda</taxon>
        <taxon>Pleocyemata</taxon>
        <taxon>Anomura</taxon>
        <taxon>Galatheoidea</taxon>
        <taxon>Porcellanidae</taxon>
        <taxon>Petrolisthes</taxon>
    </lineage>
</organism>
<name>A0AAE1Q9S0_9EUCA</name>
<keyword evidence="4" id="KW-0255">Endonuclease</keyword>
<evidence type="ECO:0000256" key="3">
    <source>
        <dbReference type="ARBA" id="ARBA00022722"/>
    </source>
</evidence>
<feature type="domain" description="Reverse transcriptase RNase H-like" evidence="7">
    <location>
        <begin position="54"/>
        <end position="162"/>
    </location>
</feature>
<comment type="caution">
    <text evidence="8">The sequence shown here is derived from an EMBL/GenBank/DDBJ whole genome shotgun (WGS) entry which is preliminary data.</text>
</comment>
<dbReference type="AlphaFoldDB" id="A0AAE1Q9S0"/>
<dbReference type="GO" id="GO:0016787">
    <property type="term" value="F:hydrolase activity"/>
    <property type="evidence" value="ECO:0007669"/>
    <property type="project" value="UniProtKB-KW"/>
</dbReference>
<dbReference type="Gene3D" id="3.30.70.270">
    <property type="match status" value="1"/>
</dbReference>
<evidence type="ECO:0000313" key="8">
    <source>
        <dbReference type="EMBL" id="KAK4322800.1"/>
    </source>
</evidence>
<evidence type="ECO:0000256" key="1">
    <source>
        <dbReference type="ARBA" id="ARBA00022679"/>
    </source>
</evidence>
<keyword evidence="1" id="KW-0808">Transferase</keyword>
<dbReference type="InterPro" id="IPR041373">
    <property type="entry name" value="RT_RNaseH"/>
</dbReference>
<evidence type="ECO:0000256" key="2">
    <source>
        <dbReference type="ARBA" id="ARBA00022695"/>
    </source>
</evidence>
<reference evidence="8" key="1">
    <citation type="submission" date="2023-11" db="EMBL/GenBank/DDBJ databases">
        <title>Genome assemblies of two species of porcelain crab, Petrolisthes cinctipes and Petrolisthes manimaculis (Anomura: Porcellanidae).</title>
        <authorList>
            <person name="Angst P."/>
        </authorList>
    </citation>
    <scope>NUCLEOTIDE SEQUENCE</scope>
    <source>
        <strain evidence="8">PB745_02</strain>
        <tissue evidence="8">Gill</tissue>
    </source>
</reference>
<dbReference type="InterPro" id="IPR043502">
    <property type="entry name" value="DNA/RNA_pol_sf"/>
</dbReference>
<dbReference type="CDD" id="cd09274">
    <property type="entry name" value="RNase_HI_RT_Ty3"/>
    <property type="match status" value="1"/>
</dbReference>
<dbReference type="InterPro" id="IPR050951">
    <property type="entry name" value="Retrovirus_Pol_polyprotein"/>
</dbReference>
<accession>A0AAE1Q9S0</accession>
<keyword evidence="5" id="KW-0378">Hydrolase</keyword>
<keyword evidence="6" id="KW-0695">RNA-directed DNA polymerase</keyword>
<evidence type="ECO:0000259" key="7">
    <source>
        <dbReference type="Pfam" id="PF17917"/>
    </source>
</evidence>
<dbReference type="PANTHER" id="PTHR37984">
    <property type="entry name" value="PROTEIN CBG26694"/>
    <property type="match status" value="1"/>
</dbReference>
<dbReference type="FunFam" id="3.10.20.370:FF:000001">
    <property type="entry name" value="Retrovirus-related Pol polyprotein from transposon 17.6-like protein"/>
    <property type="match status" value="1"/>
</dbReference>
<proteinExistence type="predicted"/>
<keyword evidence="3" id="KW-0540">Nuclease</keyword>
<evidence type="ECO:0000256" key="4">
    <source>
        <dbReference type="ARBA" id="ARBA00022759"/>
    </source>
</evidence>
<dbReference type="Pfam" id="PF17917">
    <property type="entry name" value="RT_RNaseH"/>
    <property type="match status" value="1"/>
</dbReference>
<gene>
    <name evidence="8" type="ORF">Pmani_006466</name>
</gene>